<evidence type="ECO:0000313" key="2">
    <source>
        <dbReference type="EMBL" id="KAL3684392.1"/>
    </source>
</evidence>
<protein>
    <submittedName>
        <fullName evidence="2">Uncharacterized protein</fullName>
    </submittedName>
</protein>
<evidence type="ECO:0000313" key="3">
    <source>
        <dbReference type="Proteomes" id="UP001633002"/>
    </source>
</evidence>
<dbReference type="AlphaFoldDB" id="A0ABD3GYQ9"/>
<feature type="compositionally biased region" description="Basic and acidic residues" evidence="1">
    <location>
        <begin position="125"/>
        <end position="144"/>
    </location>
</feature>
<dbReference type="EMBL" id="JBJQOH010000006">
    <property type="protein sequence ID" value="KAL3684392.1"/>
    <property type="molecule type" value="Genomic_DNA"/>
</dbReference>
<organism evidence="2 3">
    <name type="scientific">Riccia sorocarpa</name>
    <dbReference type="NCBI Taxonomy" id="122646"/>
    <lineage>
        <taxon>Eukaryota</taxon>
        <taxon>Viridiplantae</taxon>
        <taxon>Streptophyta</taxon>
        <taxon>Embryophyta</taxon>
        <taxon>Marchantiophyta</taxon>
        <taxon>Marchantiopsida</taxon>
        <taxon>Marchantiidae</taxon>
        <taxon>Marchantiales</taxon>
        <taxon>Ricciaceae</taxon>
        <taxon>Riccia</taxon>
    </lineage>
</organism>
<feature type="compositionally biased region" description="Acidic residues" evidence="1">
    <location>
        <begin position="439"/>
        <end position="461"/>
    </location>
</feature>
<comment type="caution">
    <text evidence="2">The sequence shown here is derived from an EMBL/GenBank/DDBJ whole genome shotgun (WGS) entry which is preliminary data.</text>
</comment>
<name>A0ABD3GYQ9_9MARC</name>
<gene>
    <name evidence="2" type="ORF">R1sor_002414</name>
</gene>
<accession>A0ABD3GYQ9</accession>
<dbReference type="Proteomes" id="UP001633002">
    <property type="component" value="Unassembled WGS sequence"/>
</dbReference>
<feature type="region of interest" description="Disordered" evidence="1">
    <location>
        <begin position="436"/>
        <end position="461"/>
    </location>
</feature>
<feature type="region of interest" description="Disordered" evidence="1">
    <location>
        <begin position="120"/>
        <end position="144"/>
    </location>
</feature>
<feature type="region of interest" description="Disordered" evidence="1">
    <location>
        <begin position="290"/>
        <end position="332"/>
    </location>
</feature>
<proteinExistence type="predicted"/>
<sequence length="615" mass="68832">MTVSSNRADMKEEAAASIREWCEEKGTELYLDDLLKLLDIEYLRTWPGISHISFPKRKARLPDGSIPNKHWWYRFYHGCAAVLGWQDRVTYGDERYFGSRVHAAVKNLWPDELQRAPAQTVKAESFAREESRRPASQERYSSDHVVTERNSTVCTSMAGFPMAPLTGVTVQDSNETPEFEADATLLSSIMNVPFSTGTPRMPRKTRLVSASSAQQPVVVSPLRSPMRVRMQETPIFMFDTNSSFCETELQSHSQFQHTSQAPNAHSRWSLRHAKGLARQNVRVSFETACADPHGVDRTGDNLTGDNDSGDSGNDSPIERTAPPGRLPPRSIRHLSKWRAYSKAKEATAVPELDKGKLPILEIPTTGLESSQPYVTRQLFRELNERGSSAGDVSHGVDTATESIKTSVLRYVGVEFDVFTDGAEELISGTILSATFQSESESEWTDDESTSQDNSSDSDEDPDLDAAVAEIIEEDLPRLGVLKLDPTFNQDPFEWQMADENWPSAQTTFSHSTDFLGTDEEPTPAWFYTDCTKQELKDLTFTNAYILYLQYKREQARQSGAPVQILEVDDLSDGNAVQQHTHGGFLLAVADAWTKKQLHRAQVTTHVDSMGNLHSR</sequence>
<reference evidence="2 3" key="1">
    <citation type="submission" date="2024-09" db="EMBL/GenBank/DDBJ databases">
        <title>Chromosome-scale assembly of Riccia sorocarpa.</title>
        <authorList>
            <person name="Paukszto L."/>
        </authorList>
    </citation>
    <scope>NUCLEOTIDE SEQUENCE [LARGE SCALE GENOMIC DNA]</scope>
    <source>
        <strain evidence="2">LP-2024</strain>
        <tissue evidence="2">Aerial parts of the thallus</tissue>
    </source>
</reference>
<evidence type="ECO:0000256" key="1">
    <source>
        <dbReference type="SAM" id="MobiDB-lite"/>
    </source>
</evidence>
<feature type="compositionally biased region" description="Low complexity" evidence="1">
    <location>
        <begin position="300"/>
        <end position="315"/>
    </location>
</feature>
<keyword evidence="3" id="KW-1185">Reference proteome</keyword>